<evidence type="ECO:0000313" key="6">
    <source>
        <dbReference type="Proteomes" id="UP000245076"/>
    </source>
</evidence>
<reference evidence="5 6" key="1">
    <citation type="submission" date="2018-02" db="EMBL/GenBank/DDBJ databases">
        <title>Novel Leptospira species isolated from soil and water in Japan.</title>
        <authorList>
            <person name="Nakao R."/>
            <person name="Masuzawa T."/>
        </authorList>
    </citation>
    <scope>NUCLEOTIDE SEQUENCE [LARGE SCALE GENOMIC DNA]</scope>
    <source>
        <strain evidence="5 6">E8</strain>
    </source>
</reference>
<feature type="coiled-coil region" evidence="1">
    <location>
        <begin position="456"/>
        <end position="490"/>
    </location>
</feature>
<organism evidence="5 6">
    <name type="scientific">Leptospira johnsonii</name>
    <dbReference type="NCBI Taxonomy" id="1917820"/>
    <lineage>
        <taxon>Bacteria</taxon>
        <taxon>Pseudomonadati</taxon>
        <taxon>Spirochaetota</taxon>
        <taxon>Spirochaetia</taxon>
        <taxon>Leptospirales</taxon>
        <taxon>Leptospiraceae</taxon>
        <taxon>Leptospira</taxon>
    </lineage>
</organism>
<feature type="domain" description="DUF4139" evidence="3">
    <location>
        <begin position="262"/>
        <end position="700"/>
    </location>
</feature>
<comment type="caution">
    <text evidence="5">The sequence shown here is derived from an EMBL/GenBank/DDBJ whole genome shotgun (WGS) entry which is preliminary data.</text>
</comment>
<name>A0A2P2D4Y4_9LEPT</name>
<accession>A0A2P2D4Y4</accession>
<keyword evidence="1" id="KW-0175">Coiled coil</keyword>
<evidence type="ECO:0000256" key="2">
    <source>
        <dbReference type="SAM" id="MobiDB-lite"/>
    </source>
</evidence>
<protein>
    <submittedName>
        <fullName evidence="5">Uncharacterized protein</fullName>
    </submittedName>
</protein>
<dbReference type="InterPro" id="IPR011935">
    <property type="entry name" value="CHP02231"/>
</dbReference>
<dbReference type="NCBIfam" id="TIGR02231">
    <property type="entry name" value="mucoidy inhibitor MuiA family protein"/>
    <property type="match status" value="1"/>
</dbReference>
<gene>
    <name evidence="5" type="ORF">LPTSP1_25840</name>
</gene>
<evidence type="ECO:0000313" key="5">
    <source>
        <dbReference type="EMBL" id="GBF39581.1"/>
    </source>
</evidence>
<evidence type="ECO:0000259" key="3">
    <source>
        <dbReference type="Pfam" id="PF13598"/>
    </source>
</evidence>
<sequence length="714" mass="81220">MTNYVSASIHLEPMISRFSSSVLATFFLILLGTNFYAQETDPSASDTPTAITEEEKASKSPVSVSYARIDSVLLYSDLVYVTRQSEVKLPAGVSEVLLGEVPIASLDKSVIVTFTDPNKKFKIKGIRVSEKASRRKKSQEAEELERRKEGLLLALSTKSREVQDLLDWEASIKSIKPAVREQDGVVEKIDSENFSSFRKTYAELAEDNTKLRLAKLEELDRIREEFYIVTTKIAHLAEGDTLRRKEIRLDVESDSANVFPFEYKYLIRGANWYPRYTLELNANGQEAELGWHALVRNETGEDWKNVRLEFSTANPNQDIDLPEYREYRIASKEVAVYSGDEDYSPADKEYNAPSKPSANAGSMIQTKKESKKKAPAPKVSQRSKAEERVDDVYYQEKNDSPLMQSRALIEGNYKDRSNSIRVEENMNRLQGELASQKYSFDQGSYEESIRYGKEALRRFSGLRESSRKELKELENEVQNLLNRSSQLSSDKKYSNQLIAPGISSEGFDFRYIAQSREKIPSDRTLNRVFLRKRNISVRPGYETSPLTNDGVFLNVVSSNTEREPLLAGPLEIYSGENLLGTTTVSTLKPGQEIKMELGPDRDIKVERKQEKLDDKSGIISRKKNIRYRVTISIKNNKRRAVPVRLIDRIPYTNDDSVRVEWSAGADTPKSKTEDGILTYEFEIGANSRKTVQFEYTVSYPADNILRETPGSDSY</sequence>
<dbReference type="EMBL" id="BFAY01000011">
    <property type="protein sequence ID" value="GBF39581.1"/>
    <property type="molecule type" value="Genomic_DNA"/>
</dbReference>
<keyword evidence="6" id="KW-1185">Reference proteome</keyword>
<feature type="compositionally biased region" description="Polar residues" evidence="2">
    <location>
        <begin position="354"/>
        <end position="365"/>
    </location>
</feature>
<dbReference type="Pfam" id="PF13600">
    <property type="entry name" value="DUF4140"/>
    <property type="match status" value="1"/>
</dbReference>
<evidence type="ECO:0000256" key="1">
    <source>
        <dbReference type="SAM" id="Coils"/>
    </source>
</evidence>
<dbReference type="PANTHER" id="PTHR31005">
    <property type="entry name" value="DUF4139 DOMAIN-CONTAINING PROTEIN"/>
    <property type="match status" value="1"/>
</dbReference>
<feature type="region of interest" description="Disordered" evidence="2">
    <location>
        <begin position="341"/>
        <end position="390"/>
    </location>
</feature>
<dbReference type="InterPro" id="IPR025554">
    <property type="entry name" value="DUF4140"/>
</dbReference>
<feature type="domain" description="DUF4140" evidence="4">
    <location>
        <begin position="72"/>
        <end position="152"/>
    </location>
</feature>
<evidence type="ECO:0000259" key="4">
    <source>
        <dbReference type="Pfam" id="PF13600"/>
    </source>
</evidence>
<dbReference type="Proteomes" id="UP000245076">
    <property type="component" value="Unassembled WGS sequence"/>
</dbReference>
<feature type="coiled-coil region" evidence="1">
    <location>
        <begin position="127"/>
        <end position="161"/>
    </location>
</feature>
<dbReference type="Pfam" id="PF13598">
    <property type="entry name" value="DUF4139"/>
    <property type="match status" value="1"/>
</dbReference>
<proteinExistence type="predicted"/>
<dbReference type="InterPro" id="IPR037291">
    <property type="entry name" value="DUF4139"/>
</dbReference>
<dbReference type="PANTHER" id="PTHR31005:SF8">
    <property type="entry name" value="DUF4139 DOMAIN-CONTAINING PROTEIN"/>
    <property type="match status" value="1"/>
</dbReference>
<dbReference type="AlphaFoldDB" id="A0A2P2D4Y4"/>